<dbReference type="RefSeq" id="WP_090841607.1">
    <property type="nucleotide sequence ID" value="NZ_FNIL01000002.1"/>
</dbReference>
<dbReference type="STRING" id="745820.SAMN04488053_102285"/>
<dbReference type="OrthoDB" id="2886242at2"/>
<dbReference type="Proteomes" id="UP000198778">
    <property type="component" value="Unassembled WGS sequence"/>
</dbReference>
<evidence type="ECO:0000313" key="1">
    <source>
        <dbReference type="EMBL" id="SDN63212.1"/>
    </source>
</evidence>
<proteinExistence type="predicted"/>
<keyword evidence="2" id="KW-1185">Reference proteome</keyword>
<protein>
    <submittedName>
        <fullName evidence="1">Uncharacterized protein</fullName>
    </submittedName>
</protein>
<accession>A0A1H0CZ91</accession>
<dbReference type="EMBL" id="FNIL01000002">
    <property type="protein sequence ID" value="SDN63212.1"/>
    <property type="molecule type" value="Genomic_DNA"/>
</dbReference>
<evidence type="ECO:0000313" key="2">
    <source>
        <dbReference type="Proteomes" id="UP000198778"/>
    </source>
</evidence>
<dbReference type="AlphaFoldDB" id="A0A1H0CZ91"/>
<organism evidence="1 2">
    <name type="scientific">Alkalicoccus daliensis</name>
    <dbReference type="NCBI Taxonomy" id="745820"/>
    <lineage>
        <taxon>Bacteria</taxon>
        <taxon>Bacillati</taxon>
        <taxon>Bacillota</taxon>
        <taxon>Bacilli</taxon>
        <taxon>Bacillales</taxon>
        <taxon>Bacillaceae</taxon>
        <taxon>Alkalicoccus</taxon>
    </lineage>
</organism>
<reference evidence="2" key="1">
    <citation type="submission" date="2016-10" db="EMBL/GenBank/DDBJ databases">
        <authorList>
            <person name="Varghese N."/>
            <person name="Submissions S."/>
        </authorList>
    </citation>
    <scope>NUCLEOTIDE SEQUENCE [LARGE SCALE GENOMIC DNA]</scope>
    <source>
        <strain evidence="2">CGMCC 1.10369</strain>
    </source>
</reference>
<gene>
    <name evidence="1" type="ORF">SAMN04488053_102285</name>
</gene>
<sequence length="154" mass="18418">MSDFKLTFWNPIFNHEIQVSNTYRESGYDALELHSVERDAGLCLIFEDNQFMYRFHYEQLEEENRFMEIYSVVFTPEHMRNDLIGEALVLLNKRNKKFWPFFKAEGSTLLQWCRNQMSLHLQADKSVCHHVYFTSDEVIEVIAEKAPEVQIDKK</sequence>
<name>A0A1H0CZ91_9BACI</name>